<evidence type="ECO:0000256" key="9">
    <source>
        <dbReference type="ARBA" id="ARBA00022862"/>
    </source>
</evidence>
<feature type="signal peptide" evidence="17">
    <location>
        <begin position="1"/>
        <end position="23"/>
    </location>
</feature>
<dbReference type="InterPro" id="IPR001254">
    <property type="entry name" value="Trypsin_dom"/>
</dbReference>
<keyword evidence="11" id="KW-1015">Disulfide bond</keyword>
<evidence type="ECO:0000256" key="15">
    <source>
        <dbReference type="ARBA" id="ARBA00046627"/>
    </source>
</evidence>
<dbReference type="GO" id="GO:0016209">
    <property type="term" value="F:antioxidant activity"/>
    <property type="evidence" value="ECO:0007669"/>
    <property type="project" value="UniProtKB-KW"/>
</dbReference>
<dbReference type="PANTHER" id="PTHR24255">
    <property type="entry name" value="COMPLEMENT COMPONENT 1, S SUBCOMPONENT-RELATED"/>
    <property type="match status" value="1"/>
</dbReference>
<evidence type="ECO:0000256" key="14">
    <source>
        <dbReference type="ARBA" id="ARBA00025619"/>
    </source>
</evidence>
<protein>
    <recommendedName>
        <fullName evidence="2">Haptoglobin</fullName>
    </recommendedName>
</protein>
<keyword evidence="12" id="KW-0325">Glycoprotein</keyword>
<accession>A0A7M4EMP4</accession>
<dbReference type="InterPro" id="IPR001314">
    <property type="entry name" value="Peptidase_S1A"/>
</dbReference>
<dbReference type="Ensembl" id="ENSCPRT00005014405.1">
    <property type="protein sequence ID" value="ENSCPRP00005012228.1"/>
    <property type="gene ID" value="ENSCPRG00005008692.1"/>
</dbReference>
<dbReference type="Gene3D" id="2.40.10.10">
    <property type="entry name" value="Trypsin-like serine proteases"/>
    <property type="match status" value="2"/>
</dbReference>
<feature type="chain" id="PRO_5029489964" description="Haptoglobin" evidence="17">
    <location>
        <begin position="24"/>
        <end position="358"/>
    </location>
</feature>
<comment type="caution">
    <text evidence="16">Lacks conserved residue(s) required for the propagation of feature annotation.</text>
</comment>
<evidence type="ECO:0000256" key="2">
    <source>
        <dbReference type="ARBA" id="ARBA00014396"/>
    </source>
</evidence>
<dbReference type="InterPro" id="IPR000436">
    <property type="entry name" value="Sushi_SCR_CCP_dom"/>
</dbReference>
<keyword evidence="10" id="KW-0044">Antibiotic</keyword>
<dbReference type="Gene3D" id="2.10.70.10">
    <property type="entry name" value="Complement Module, domain 1"/>
    <property type="match status" value="1"/>
</dbReference>
<evidence type="ECO:0000256" key="1">
    <source>
        <dbReference type="ARBA" id="ARBA00004613"/>
    </source>
</evidence>
<dbReference type="PANTHER" id="PTHR24255:SF27">
    <property type="entry name" value="HAPTOGLOBIN-RELATED PROTEIN"/>
    <property type="match status" value="1"/>
</dbReference>
<dbReference type="Pfam" id="PF00089">
    <property type="entry name" value="Trypsin"/>
    <property type="match status" value="1"/>
</dbReference>
<evidence type="ECO:0000259" key="18">
    <source>
        <dbReference type="PROSITE" id="PS50240"/>
    </source>
</evidence>
<keyword evidence="5" id="KW-0929">Antimicrobial</keyword>
<dbReference type="AlphaFoldDB" id="A0A7M4EMP4"/>
<dbReference type="CDD" id="cd00190">
    <property type="entry name" value="Tryp_SPc"/>
    <property type="match status" value="1"/>
</dbReference>
<keyword evidence="4" id="KW-0964">Secreted</keyword>
<dbReference type="PROSITE" id="PS50923">
    <property type="entry name" value="SUSHI"/>
    <property type="match status" value="1"/>
</dbReference>
<dbReference type="GeneTree" id="ENSGT00940000159903"/>
<proteinExistence type="predicted"/>
<dbReference type="SMART" id="SM00032">
    <property type="entry name" value="CCP"/>
    <property type="match status" value="1"/>
</dbReference>
<reference evidence="20" key="2">
    <citation type="submission" date="2025-09" db="UniProtKB">
        <authorList>
            <consortium name="Ensembl"/>
        </authorList>
    </citation>
    <scope>IDENTIFICATION</scope>
</reference>
<dbReference type="GO" id="GO:0030492">
    <property type="term" value="F:hemoglobin binding"/>
    <property type="evidence" value="ECO:0007669"/>
    <property type="project" value="UniProtKB-KW"/>
</dbReference>
<keyword evidence="8 17" id="KW-0732">Signal</keyword>
<dbReference type="GO" id="GO:0006953">
    <property type="term" value="P:acute-phase response"/>
    <property type="evidence" value="ECO:0007669"/>
    <property type="project" value="UniProtKB-KW"/>
</dbReference>
<sequence>MLLIATSVWGVLATASKGPGTNGQRCPEPTKIEHGHMENRSMENEQGEHIVHYHCDPYYRLRGPGNGLYQCNEMGLWVNHDAGAEPPVCEPVCGKPKNPPRQLQRIIGGHLSGKGLFPWQGRLVLPRNLVAGATLISDRWVLTTARNVYLGQKACVSPEDIAPTLQLFLGSKGQLPTGTVERVVLHPSFNSTDCNSTCGSTSTSITDLALLKLQHPVPLGPEVLPICLAHKDFLEVGRVGYVAGWGRGTTLAFAERLRYIMLPVVDTSLCAEYYAGGSPLGVAPDLGPGTFCVGMSELRGDTCHGDAGGAFAVHDPDDDTWYAAGILTYDRTCSAAKFSFYASVQHALAWIRRTMAES</sequence>
<evidence type="ECO:0000256" key="6">
    <source>
        <dbReference type="ARBA" id="ARBA00022542"/>
    </source>
</evidence>
<dbReference type="GO" id="GO:0042742">
    <property type="term" value="P:defense response to bacterium"/>
    <property type="evidence" value="ECO:0007669"/>
    <property type="project" value="UniProtKB-KW"/>
</dbReference>
<evidence type="ECO:0000313" key="21">
    <source>
        <dbReference type="Proteomes" id="UP000594220"/>
    </source>
</evidence>
<evidence type="ECO:0000256" key="8">
    <source>
        <dbReference type="ARBA" id="ARBA00022729"/>
    </source>
</evidence>
<name>A0A7M4EMP4_CROPO</name>
<evidence type="ECO:0000256" key="4">
    <source>
        <dbReference type="ARBA" id="ARBA00022525"/>
    </source>
</evidence>
<keyword evidence="9" id="KW-0049">Antioxidant</keyword>
<dbReference type="InterPro" id="IPR035976">
    <property type="entry name" value="Sushi/SCR/CCP_sf"/>
</dbReference>
<keyword evidence="7 16" id="KW-0768">Sushi</keyword>
<dbReference type="PRINTS" id="PR00722">
    <property type="entry name" value="CHYMOTRYPSIN"/>
</dbReference>
<evidence type="ECO:0000313" key="20">
    <source>
        <dbReference type="Ensembl" id="ENSCPRP00005012228.1"/>
    </source>
</evidence>
<evidence type="ECO:0000256" key="12">
    <source>
        <dbReference type="ARBA" id="ARBA00023180"/>
    </source>
</evidence>
<feature type="domain" description="Peptidase S1" evidence="18">
    <location>
        <begin position="106"/>
        <end position="356"/>
    </location>
</feature>
<dbReference type="PROSITE" id="PS50240">
    <property type="entry name" value="TRYPSIN_DOM"/>
    <property type="match status" value="1"/>
</dbReference>
<dbReference type="Proteomes" id="UP000594220">
    <property type="component" value="Unplaced"/>
</dbReference>
<dbReference type="CDD" id="cd00033">
    <property type="entry name" value="CCP"/>
    <property type="match status" value="1"/>
</dbReference>
<keyword evidence="6" id="KW-0721">Serine protease homolog</keyword>
<comment type="subunit">
    <text evidence="15">Tetramer of two alpha and two beta chains; disulfide-linked. The hemoglobin/haptoglobin complex is composed of a haptoglobin dimer bound to two hemoglobin alpha-beta dimers. Interacts with CD163. Interacts with ERGIC3.</text>
</comment>
<evidence type="ECO:0000256" key="3">
    <source>
        <dbReference type="ARBA" id="ARBA00022486"/>
    </source>
</evidence>
<comment type="subcellular location">
    <subcellularLocation>
        <location evidence="1">Secreted</location>
    </subcellularLocation>
</comment>
<evidence type="ECO:0000256" key="13">
    <source>
        <dbReference type="ARBA" id="ARBA00023227"/>
    </source>
</evidence>
<dbReference type="GO" id="GO:0072562">
    <property type="term" value="C:blood microparticle"/>
    <property type="evidence" value="ECO:0007669"/>
    <property type="project" value="TreeGrafter"/>
</dbReference>
<dbReference type="SUPFAM" id="SSF50494">
    <property type="entry name" value="Trypsin-like serine proteases"/>
    <property type="match status" value="1"/>
</dbReference>
<comment type="function">
    <text evidence="14">As a result of hemolysis, hemoglobin is found to accumulate in the kidney and is secreted in the urine. Haptoglobin captures, and combines with free plasma hemoglobin to allow hepatic recycling of heme iron and to prevent kidney damage. Haptoglobin also acts as an antioxidant, has antibacterial activity and plays a role in modulating many aspects of the acute phase response. Hemoglobin/haptoglobin complexes are rapidly cleared by the macrophage CD163 scavenger receptor expressed on the surface of liver Kupfer cells through an endocytic lysosomal degradation pathway.</text>
</comment>
<gene>
    <name evidence="20" type="primary">LOC109310761</name>
</gene>
<dbReference type="GO" id="GO:0007219">
    <property type="term" value="P:Notch signaling pathway"/>
    <property type="evidence" value="ECO:0007669"/>
    <property type="project" value="Ensembl"/>
</dbReference>
<dbReference type="SMART" id="SM00020">
    <property type="entry name" value="Tryp_SPc"/>
    <property type="match status" value="1"/>
</dbReference>
<dbReference type="OMA" id="NFRFTEH"/>
<dbReference type="GO" id="GO:0031638">
    <property type="term" value="P:zymogen activation"/>
    <property type="evidence" value="ECO:0007669"/>
    <property type="project" value="TreeGrafter"/>
</dbReference>
<dbReference type="InterPro" id="IPR009003">
    <property type="entry name" value="Peptidase_S1_PA"/>
</dbReference>
<dbReference type="FunFam" id="2.40.10.10:FF:000054">
    <property type="entry name" value="Complement C1r subcomponent"/>
    <property type="match status" value="1"/>
</dbReference>
<dbReference type="SUPFAM" id="SSF57535">
    <property type="entry name" value="Complement control module/SCR domain"/>
    <property type="match status" value="1"/>
</dbReference>
<dbReference type="InterPro" id="IPR043504">
    <property type="entry name" value="Peptidase_S1_PA_chymotrypsin"/>
</dbReference>
<evidence type="ECO:0000256" key="17">
    <source>
        <dbReference type="SAM" id="SignalP"/>
    </source>
</evidence>
<evidence type="ECO:0000256" key="11">
    <source>
        <dbReference type="ARBA" id="ARBA00023157"/>
    </source>
</evidence>
<dbReference type="Pfam" id="PF00084">
    <property type="entry name" value="Sushi"/>
    <property type="match status" value="1"/>
</dbReference>
<dbReference type="GO" id="GO:0004252">
    <property type="term" value="F:serine-type endopeptidase activity"/>
    <property type="evidence" value="ECO:0007669"/>
    <property type="project" value="InterPro"/>
</dbReference>
<feature type="domain" description="Sushi" evidence="19">
    <location>
        <begin position="24"/>
        <end position="91"/>
    </location>
</feature>
<reference evidence="20" key="1">
    <citation type="submission" date="2025-08" db="UniProtKB">
        <authorList>
            <consortium name="Ensembl"/>
        </authorList>
    </citation>
    <scope>IDENTIFICATION</scope>
</reference>
<evidence type="ECO:0000256" key="7">
    <source>
        <dbReference type="ARBA" id="ARBA00022659"/>
    </source>
</evidence>
<evidence type="ECO:0000259" key="19">
    <source>
        <dbReference type="PROSITE" id="PS50923"/>
    </source>
</evidence>
<keyword evidence="3" id="KW-0011">Acute phase</keyword>
<evidence type="ECO:0000256" key="10">
    <source>
        <dbReference type="ARBA" id="ARBA00023022"/>
    </source>
</evidence>
<keyword evidence="21" id="KW-1185">Reference proteome</keyword>
<evidence type="ECO:0000256" key="5">
    <source>
        <dbReference type="ARBA" id="ARBA00022529"/>
    </source>
</evidence>
<organism evidence="20 21">
    <name type="scientific">Crocodylus porosus</name>
    <name type="common">Saltwater crocodile</name>
    <name type="synonym">Estuarine crocodile</name>
    <dbReference type="NCBI Taxonomy" id="8502"/>
    <lineage>
        <taxon>Eukaryota</taxon>
        <taxon>Metazoa</taxon>
        <taxon>Chordata</taxon>
        <taxon>Craniata</taxon>
        <taxon>Vertebrata</taxon>
        <taxon>Euteleostomi</taxon>
        <taxon>Archelosauria</taxon>
        <taxon>Archosauria</taxon>
        <taxon>Crocodylia</taxon>
        <taxon>Longirostres</taxon>
        <taxon>Crocodylidae</taxon>
        <taxon>Crocodylus</taxon>
    </lineage>
</organism>
<keyword evidence="13" id="KW-0351">Hemoglobin-binding</keyword>
<evidence type="ECO:0000256" key="16">
    <source>
        <dbReference type="PROSITE-ProRule" id="PRU00302"/>
    </source>
</evidence>